<feature type="transmembrane region" description="Helical" evidence="1">
    <location>
        <begin position="71"/>
        <end position="92"/>
    </location>
</feature>
<comment type="caution">
    <text evidence="3">The sequence shown here is derived from an EMBL/GenBank/DDBJ whole genome shotgun (WGS) entry which is preliminary data.</text>
</comment>
<evidence type="ECO:0000313" key="4">
    <source>
        <dbReference type="Proteomes" id="UP001595791"/>
    </source>
</evidence>
<keyword evidence="1" id="KW-0472">Membrane</keyword>
<protein>
    <submittedName>
        <fullName evidence="3">DUF2157 domain-containing protein</fullName>
    </submittedName>
</protein>
<feature type="transmembrane region" description="Helical" evidence="1">
    <location>
        <begin position="44"/>
        <end position="65"/>
    </location>
</feature>
<feature type="transmembrane region" description="Helical" evidence="1">
    <location>
        <begin position="224"/>
        <end position="242"/>
    </location>
</feature>
<feature type="transmembrane region" description="Helical" evidence="1">
    <location>
        <begin position="139"/>
        <end position="158"/>
    </location>
</feature>
<dbReference type="RefSeq" id="WP_378160352.1">
    <property type="nucleotide sequence ID" value="NZ_JBHSBU010000001.1"/>
</dbReference>
<dbReference type="EMBL" id="JBHSBU010000001">
    <property type="protein sequence ID" value="MFC4158066.1"/>
    <property type="molecule type" value="Genomic_DNA"/>
</dbReference>
<dbReference type="Proteomes" id="UP001595791">
    <property type="component" value="Unassembled WGS sequence"/>
</dbReference>
<gene>
    <name evidence="3" type="ORF">ACFOW7_01720</name>
</gene>
<feature type="transmembrane region" description="Helical" evidence="1">
    <location>
        <begin position="163"/>
        <end position="179"/>
    </location>
</feature>
<organism evidence="3 4">
    <name type="scientific">Chitinimonas lacunae</name>
    <dbReference type="NCBI Taxonomy" id="1963018"/>
    <lineage>
        <taxon>Bacteria</taxon>
        <taxon>Pseudomonadati</taxon>
        <taxon>Pseudomonadota</taxon>
        <taxon>Betaproteobacteria</taxon>
        <taxon>Neisseriales</taxon>
        <taxon>Chitinibacteraceae</taxon>
        <taxon>Chitinimonas</taxon>
    </lineage>
</organism>
<feature type="transmembrane region" description="Helical" evidence="1">
    <location>
        <begin position="298"/>
        <end position="319"/>
    </location>
</feature>
<accession>A0ABV8MLY5</accession>
<dbReference type="Pfam" id="PF09925">
    <property type="entry name" value="DUF2157"/>
    <property type="match status" value="1"/>
</dbReference>
<feature type="transmembrane region" description="Helical" evidence="1">
    <location>
        <begin position="99"/>
        <end position="119"/>
    </location>
</feature>
<evidence type="ECO:0000259" key="2">
    <source>
        <dbReference type="Pfam" id="PF09925"/>
    </source>
</evidence>
<keyword evidence="4" id="KW-1185">Reference proteome</keyword>
<feature type="transmembrane region" description="Helical" evidence="1">
    <location>
        <begin position="199"/>
        <end position="217"/>
    </location>
</feature>
<reference evidence="4" key="1">
    <citation type="journal article" date="2019" name="Int. J. Syst. Evol. Microbiol.">
        <title>The Global Catalogue of Microorganisms (GCM) 10K type strain sequencing project: providing services to taxonomists for standard genome sequencing and annotation.</title>
        <authorList>
            <consortium name="The Broad Institute Genomics Platform"/>
            <consortium name="The Broad Institute Genome Sequencing Center for Infectious Disease"/>
            <person name="Wu L."/>
            <person name="Ma J."/>
        </authorList>
    </citation>
    <scope>NUCLEOTIDE SEQUENCE [LARGE SCALE GENOMIC DNA]</scope>
    <source>
        <strain evidence="4">LMG 29894</strain>
    </source>
</reference>
<evidence type="ECO:0000256" key="1">
    <source>
        <dbReference type="SAM" id="Phobius"/>
    </source>
</evidence>
<feature type="transmembrane region" description="Helical" evidence="1">
    <location>
        <begin position="275"/>
        <end position="292"/>
    </location>
</feature>
<name>A0ABV8MLY5_9NEIS</name>
<sequence>MKIGRQDLDAAAQAAVISPEQAQALWQFLGEHHANTPQFRFAHVLYYLGGMIAIAAMSLFMTVGWDTWGPLSLVVFSVCYGFVAWRLGVWLLERKRLPIPAGIMLVLAIVLVPLAIYGIQAWLDYWPESDTFDNYHRYIDYRWVVMEVGTLLVASVMLWRYKLPFMVMPVAVTLWYLGMDLSDGMVVDGVLDKWTVRQWFSLWYGLAMLVLAVYVDLRSAARRADYAFWLYLFGLMTFWGGLTSMESDSELGKFLYAMLNFGLIMIGAVLSRRAFAVFGAFGVALYLGHLAYTLFKDSLLFAFCLSLIGLGVVFAGMWWNKHGSALGARWRQQLSPQLAQLIEKRGA</sequence>
<dbReference type="InterPro" id="IPR018677">
    <property type="entry name" value="DUF2157"/>
</dbReference>
<proteinExistence type="predicted"/>
<keyword evidence="1" id="KW-1133">Transmembrane helix</keyword>
<feature type="transmembrane region" description="Helical" evidence="1">
    <location>
        <begin position="254"/>
        <end position="270"/>
    </location>
</feature>
<feature type="domain" description="DUF2157" evidence="2">
    <location>
        <begin position="14"/>
        <end position="112"/>
    </location>
</feature>
<keyword evidence="1" id="KW-0812">Transmembrane</keyword>
<evidence type="ECO:0000313" key="3">
    <source>
        <dbReference type="EMBL" id="MFC4158066.1"/>
    </source>
</evidence>